<feature type="chain" id="PRO_5045367299" evidence="4">
    <location>
        <begin position="24"/>
        <end position="331"/>
    </location>
</feature>
<evidence type="ECO:0000256" key="4">
    <source>
        <dbReference type="SAM" id="SignalP"/>
    </source>
</evidence>
<feature type="signal peptide" evidence="4">
    <location>
        <begin position="1"/>
        <end position="23"/>
    </location>
</feature>
<feature type="domain" description="Glycoside hydrolase family 5" evidence="5">
    <location>
        <begin position="52"/>
        <end position="295"/>
    </location>
</feature>
<evidence type="ECO:0000313" key="7">
    <source>
        <dbReference type="Proteomes" id="UP001165302"/>
    </source>
</evidence>
<keyword evidence="7" id="KW-1185">Reference proteome</keyword>
<proteinExistence type="inferred from homology"/>
<reference evidence="6" key="1">
    <citation type="submission" date="2020-10" db="EMBL/GenBank/DDBJ databases">
        <authorList>
            <person name="Lu T."/>
            <person name="Wang Q."/>
            <person name="Han X."/>
        </authorList>
    </citation>
    <scope>NUCLEOTIDE SEQUENCE</scope>
    <source>
        <strain evidence="6">WQ 366</strain>
    </source>
</reference>
<sequence length="331" mass="38459">MKSKLRYLVIITTLALLNSLALANCSKVYNEEPLVNFVERNGRLSVQGTKLVNQKGEEIMLRGVSLSWHNWWPRFYNKETIGWLNKDWNCNLVRAAIGVEPDGALLKNPEFAYEKLYTVIDAAIQNGMYVIVDWHSHHIYTDDAMTFFSKVATKYKNVPNILYEIYNEPERDSWEEVKKYAETIIQSIRSIDSSAVILVGNPHWCQDIHLVADDPIRGQQNIMYTVHFYAATHKQFLRDRIKYALNKQIPIFVSECAGMEATGNGFLDVKEWSIWQQFMTERKISWVAWSLSDKNETCSMIKDTNSPHMNWQEADLKPWGTLIRNSLKNIK</sequence>
<comment type="similarity">
    <text evidence="3">Belongs to the glycosyl hydrolase 5 (cellulase A) family.</text>
</comment>
<dbReference type="PANTHER" id="PTHR34142">
    <property type="entry name" value="ENDO-BETA-1,4-GLUCANASE A"/>
    <property type="match status" value="1"/>
</dbReference>
<evidence type="ECO:0000256" key="3">
    <source>
        <dbReference type="RuleBase" id="RU361153"/>
    </source>
</evidence>
<dbReference type="GO" id="GO:0016787">
    <property type="term" value="F:hydrolase activity"/>
    <property type="evidence" value="ECO:0007669"/>
    <property type="project" value="UniProtKB-KW"/>
</dbReference>
<dbReference type="RefSeq" id="WP_225552619.1">
    <property type="nucleotide sequence ID" value="NZ_JADEYP010000013.1"/>
</dbReference>
<comment type="caution">
    <text evidence="6">The sequence shown here is derived from an EMBL/GenBank/DDBJ whole genome shotgun (WGS) entry which is preliminary data.</text>
</comment>
<gene>
    <name evidence="6" type="ORF">IPZ78_08325</name>
</gene>
<dbReference type="PANTHER" id="PTHR34142:SF1">
    <property type="entry name" value="GLYCOSIDE HYDROLASE FAMILY 5 DOMAIN-CONTAINING PROTEIN"/>
    <property type="match status" value="1"/>
</dbReference>
<evidence type="ECO:0000313" key="6">
    <source>
        <dbReference type="EMBL" id="MCA5005156.1"/>
    </source>
</evidence>
<dbReference type="EMBL" id="JADEYP010000013">
    <property type="protein sequence ID" value="MCA5005156.1"/>
    <property type="molecule type" value="Genomic_DNA"/>
</dbReference>
<accession>A0ABS7Z6V9</accession>
<dbReference type="InterPro" id="IPR001547">
    <property type="entry name" value="Glyco_hydro_5"/>
</dbReference>
<organism evidence="6 7">
    <name type="scientific">Sphingobacterium bovistauri</name>
    <dbReference type="NCBI Taxonomy" id="2781959"/>
    <lineage>
        <taxon>Bacteria</taxon>
        <taxon>Pseudomonadati</taxon>
        <taxon>Bacteroidota</taxon>
        <taxon>Sphingobacteriia</taxon>
        <taxon>Sphingobacteriales</taxon>
        <taxon>Sphingobacteriaceae</taxon>
        <taxon>Sphingobacterium</taxon>
    </lineage>
</organism>
<keyword evidence="4" id="KW-0732">Signal</keyword>
<evidence type="ECO:0000256" key="2">
    <source>
        <dbReference type="ARBA" id="ARBA00023295"/>
    </source>
</evidence>
<keyword evidence="1 3" id="KW-0378">Hydrolase</keyword>
<evidence type="ECO:0000256" key="1">
    <source>
        <dbReference type="ARBA" id="ARBA00022801"/>
    </source>
</evidence>
<evidence type="ECO:0000259" key="5">
    <source>
        <dbReference type="Pfam" id="PF00150"/>
    </source>
</evidence>
<dbReference type="InterPro" id="IPR017853">
    <property type="entry name" value="GH"/>
</dbReference>
<dbReference type="Pfam" id="PF00150">
    <property type="entry name" value="Cellulase"/>
    <property type="match status" value="1"/>
</dbReference>
<dbReference type="SUPFAM" id="SSF51445">
    <property type="entry name" value="(Trans)glycosidases"/>
    <property type="match status" value="1"/>
</dbReference>
<name>A0ABS7Z6V9_9SPHI</name>
<dbReference type="Proteomes" id="UP001165302">
    <property type="component" value="Unassembled WGS sequence"/>
</dbReference>
<protein>
    <submittedName>
        <fullName evidence="6">Glycoside hydrolase family 5 protein</fullName>
    </submittedName>
</protein>
<keyword evidence="2 3" id="KW-0326">Glycosidase</keyword>
<dbReference type="Gene3D" id="3.20.20.80">
    <property type="entry name" value="Glycosidases"/>
    <property type="match status" value="1"/>
</dbReference>